<dbReference type="InterPro" id="IPR002110">
    <property type="entry name" value="Ankyrin_rpt"/>
</dbReference>
<dbReference type="Proteomes" id="UP000887229">
    <property type="component" value="Unassembled WGS sequence"/>
</dbReference>
<keyword evidence="6" id="KW-1185">Reference proteome</keyword>
<name>A0A9P7ZLJ9_9HYPO</name>
<dbReference type="Gene3D" id="1.25.40.20">
    <property type="entry name" value="Ankyrin repeat-containing domain"/>
    <property type="match status" value="2"/>
</dbReference>
<evidence type="ECO:0000256" key="4">
    <source>
        <dbReference type="SAM" id="MobiDB-lite"/>
    </source>
</evidence>
<evidence type="ECO:0000256" key="1">
    <source>
        <dbReference type="ARBA" id="ARBA00022737"/>
    </source>
</evidence>
<dbReference type="SUPFAM" id="SSF48403">
    <property type="entry name" value="Ankyrin repeat"/>
    <property type="match status" value="1"/>
</dbReference>
<evidence type="ECO:0000313" key="6">
    <source>
        <dbReference type="Proteomes" id="UP000887229"/>
    </source>
</evidence>
<keyword evidence="1" id="KW-0677">Repeat</keyword>
<evidence type="ECO:0000256" key="2">
    <source>
        <dbReference type="ARBA" id="ARBA00023043"/>
    </source>
</evidence>
<evidence type="ECO:0000256" key="3">
    <source>
        <dbReference type="PROSITE-ProRule" id="PRU00023"/>
    </source>
</evidence>
<feature type="region of interest" description="Disordered" evidence="4">
    <location>
        <begin position="156"/>
        <end position="202"/>
    </location>
</feature>
<accession>A0A9P7ZLJ9</accession>
<dbReference type="PROSITE" id="PS50088">
    <property type="entry name" value="ANK_REPEAT"/>
    <property type="match status" value="1"/>
</dbReference>
<dbReference type="AlphaFoldDB" id="A0A9P7ZLJ9"/>
<comment type="caution">
    <text evidence="5">The sequence shown here is derived from an EMBL/GenBank/DDBJ whole genome shotgun (WGS) entry which is preliminary data.</text>
</comment>
<dbReference type="EMBL" id="MU251254">
    <property type="protein sequence ID" value="KAG9254348.1"/>
    <property type="molecule type" value="Genomic_DNA"/>
</dbReference>
<dbReference type="OrthoDB" id="3200163at2759"/>
<organism evidence="5 6">
    <name type="scientific">Emericellopsis atlantica</name>
    <dbReference type="NCBI Taxonomy" id="2614577"/>
    <lineage>
        <taxon>Eukaryota</taxon>
        <taxon>Fungi</taxon>
        <taxon>Dikarya</taxon>
        <taxon>Ascomycota</taxon>
        <taxon>Pezizomycotina</taxon>
        <taxon>Sordariomycetes</taxon>
        <taxon>Hypocreomycetidae</taxon>
        <taxon>Hypocreales</taxon>
        <taxon>Bionectriaceae</taxon>
        <taxon>Emericellopsis</taxon>
    </lineage>
</organism>
<dbReference type="PROSITE" id="PS50297">
    <property type="entry name" value="ANK_REP_REGION"/>
    <property type="match status" value="1"/>
</dbReference>
<feature type="repeat" description="ANK" evidence="3">
    <location>
        <begin position="520"/>
        <end position="552"/>
    </location>
</feature>
<dbReference type="Pfam" id="PF12796">
    <property type="entry name" value="Ank_2"/>
    <property type="match status" value="1"/>
</dbReference>
<gene>
    <name evidence="5" type="ORF">F5Z01DRAFT_723527</name>
</gene>
<sequence length="935" mass="105540">MAEVAGLVLGIVPLLVQTITYIDRYKDIRNSALEAPAEVSSLLAELDLISYIVGRAKEGLPQANACDEFLLRHCTDSLSQLMKDLGVLNAKLQDRGQSKFRNPVKVLTFRHWRPEAQKLRESIQLAKIDLFLRPSSGEQRLLAKFVESSTRIIEQDEVEVEGNDTDHTANAEPEPTAPSSPPSRQNPRGAPRASQRIRTRKPDRCAANSCPCACHRMVATSRRFWALEYSPLAVFFQNCDTDTCSTTRYGINFRIALSQLGIERALVVDCFILSTFRGFSLRSAFTVEHVVPYTSLGFETIWKVQTRQISFREARETLTGMFRAGPGEFRQHVNPSGVSYIEELVVALFRRVPLENIHALLRLFVIDFEMTRGVEHPRFLIKCAQLIGEGPHLGLLESLLSLGIDLPEVAGNDWPAPCSPNWISESLTPDPFFIEYLDLLRKNNQGKELSFHRTSFAGMTPLHEAILDRDTAAFERWLNRAKPDQQNSLGQTPIHIAVSAPQFLNALIERGHDVNSVDRHGITPLMYAAATNQLDALAILIRSDADLFTECNLNQRTFLHYAMARENWRLVLSSLKQIELAAGQDVAEELSQTTTMQFLFDRSIMANPSVDYNVELFDQLLTQCVSVNFLFNDLHEGVCNNSLMHAVSSSQQVEALLRHGFERINHRNNMGQSPLIRAVQKYNPGLVRSVLAARAHVDLEDNWKRTSLYYSLVGLKHHCINKISNNMAIVRILLSHGANAVYPDNCRCPCSPGGCFPTSALAHEPLTPGSSQDRRVPVWSLELLHVLHEVLGPKEARLVLLSFIRRLIFDHLGMTHVCCQREVFFPSPWHPNLRPDTIPTGKINEIIDKESDLTDTLEDSMKQLVERSFDELLVTWMGLTKKSLDIEISKTDDYKRGLPRRSREVSIVFREQAVQVLICQAPMPLCSGPEERRVY</sequence>
<evidence type="ECO:0000313" key="5">
    <source>
        <dbReference type="EMBL" id="KAG9254348.1"/>
    </source>
</evidence>
<keyword evidence="2 3" id="KW-0040">ANK repeat</keyword>
<dbReference type="InterPro" id="IPR036770">
    <property type="entry name" value="Ankyrin_rpt-contain_sf"/>
</dbReference>
<proteinExistence type="predicted"/>
<dbReference type="SMART" id="SM00248">
    <property type="entry name" value="ANK"/>
    <property type="match status" value="5"/>
</dbReference>
<protein>
    <submittedName>
        <fullName evidence="5">Uncharacterized protein</fullName>
    </submittedName>
</protein>
<dbReference type="RefSeq" id="XP_046118272.1">
    <property type="nucleotide sequence ID" value="XM_046266616.1"/>
</dbReference>
<reference evidence="5" key="1">
    <citation type="journal article" date="2021" name="IMA Fungus">
        <title>Genomic characterization of three marine fungi, including Emericellopsis atlantica sp. nov. with signatures of a generalist lifestyle and marine biomass degradation.</title>
        <authorList>
            <person name="Hagestad O.C."/>
            <person name="Hou L."/>
            <person name="Andersen J.H."/>
            <person name="Hansen E.H."/>
            <person name="Altermark B."/>
            <person name="Li C."/>
            <person name="Kuhnert E."/>
            <person name="Cox R.J."/>
            <person name="Crous P.W."/>
            <person name="Spatafora J.W."/>
            <person name="Lail K."/>
            <person name="Amirebrahimi M."/>
            <person name="Lipzen A."/>
            <person name="Pangilinan J."/>
            <person name="Andreopoulos W."/>
            <person name="Hayes R.D."/>
            <person name="Ng V."/>
            <person name="Grigoriev I.V."/>
            <person name="Jackson S.A."/>
            <person name="Sutton T.D.S."/>
            <person name="Dobson A.D.W."/>
            <person name="Rama T."/>
        </authorList>
    </citation>
    <scope>NUCLEOTIDE SEQUENCE</scope>
    <source>
        <strain evidence="5">TS7</strain>
    </source>
</reference>
<dbReference type="GeneID" id="70297519"/>
<dbReference type="PANTHER" id="PTHR24178">
    <property type="entry name" value="MOLTING PROTEIN MLT-4"/>
    <property type="match status" value="1"/>
</dbReference>
<dbReference type="PANTHER" id="PTHR24178:SF41">
    <property type="entry name" value="ANKYRIN-2 ISOFORM X1"/>
    <property type="match status" value="1"/>
</dbReference>